<keyword evidence="2 6" id="KW-0813">Transport</keyword>
<dbReference type="PANTHER" id="PTHR30177:SF4">
    <property type="entry name" value="OSMOPROTECTANT IMPORT PERMEASE PROTEIN OSMW"/>
    <property type="match status" value="1"/>
</dbReference>
<dbReference type="Pfam" id="PF00528">
    <property type="entry name" value="BPD_transp_1"/>
    <property type="match status" value="1"/>
</dbReference>
<keyword evidence="4 6" id="KW-1133">Transmembrane helix</keyword>
<gene>
    <name evidence="8" type="ORF">K1Y72_18620</name>
</gene>
<comment type="similarity">
    <text evidence="6">Belongs to the binding-protein-dependent transport system permease family.</text>
</comment>
<feature type="transmembrane region" description="Helical" evidence="6">
    <location>
        <begin position="125"/>
        <end position="144"/>
    </location>
</feature>
<name>A0ABS7FXK4_9ACTN</name>
<evidence type="ECO:0000313" key="9">
    <source>
        <dbReference type="Proteomes" id="UP000774570"/>
    </source>
</evidence>
<evidence type="ECO:0000259" key="7">
    <source>
        <dbReference type="PROSITE" id="PS50928"/>
    </source>
</evidence>
<dbReference type="PANTHER" id="PTHR30177">
    <property type="entry name" value="GLYCINE BETAINE/L-PROLINE TRANSPORT SYSTEM PERMEASE PROTEIN PROW"/>
    <property type="match status" value="1"/>
</dbReference>
<comment type="subcellular location">
    <subcellularLocation>
        <location evidence="6">Cell membrane</location>
        <topology evidence="6">Multi-pass membrane protein</topology>
    </subcellularLocation>
    <subcellularLocation>
        <location evidence="1">Membrane</location>
        <topology evidence="1">Multi-pass membrane protein</topology>
    </subcellularLocation>
</comment>
<keyword evidence="9" id="KW-1185">Reference proteome</keyword>
<dbReference type="CDD" id="cd06261">
    <property type="entry name" value="TM_PBP2"/>
    <property type="match status" value="1"/>
</dbReference>
<comment type="caution">
    <text evidence="8">The sequence shown here is derived from an EMBL/GenBank/DDBJ whole genome shotgun (WGS) entry which is preliminary data.</text>
</comment>
<evidence type="ECO:0000256" key="6">
    <source>
        <dbReference type="RuleBase" id="RU363032"/>
    </source>
</evidence>
<dbReference type="EMBL" id="JAIBOA010000011">
    <property type="protein sequence ID" value="MBW8484404.1"/>
    <property type="molecule type" value="Genomic_DNA"/>
</dbReference>
<dbReference type="SUPFAM" id="SSF161098">
    <property type="entry name" value="MetI-like"/>
    <property type="match status" value="1"/>
</dbReference>
<dbReference type="Gene3D" id="1.10.3720.10">
    <property type="entry name" value="MetI-like"/>
    <property type="match status" value="1"/>
</dbReference>
<sequence length="215" mass="22245">MSIVPVVLGLAVALPAGLACAQWRRLYAPVTAVTSALYALPAIAVFIVLIPFTGLTRTTVMIPLTLYTLSVLIPSVVDGLRSVPEHVRLSAVAMGYGPARRLATVELPIALPVVMSGLRIATVSNISLVSVGALLGQGGLGMLFTDGANRDFTTPIIVGIVLSVALALVADALLLLVQWLLTPWSRAGRGRGARAERRAAAAGHADAAPVEEAAL</sequence>
<keyword evidence="5 6" id="KW-0472">Membrane</keyword>
<evidence type="ECO:0000256" key="4">
    <source>
        <dbReference type="ARBA" id="ARBA00022989"/>
    </source>
</evidence>
<keyword evidence="3 6" id="KW-0812">Transmembrane</keyword>
<organism evidence="8 9">
    <name type="scientific">Actinomadura parmotrematis</name>
    <dbReference type="NCBI Taxonomy" id="2864039"/>
    <lineage>
        <taxon>Bacteria</taxon>
        <taxon>Bacillati</taxon>
        <taxon>Actinomycetota</taxon>
        <taxon>Actinomycetes</taxon>
        <taxon>Streptosporangiales</taxon>
        <taxon>Thermomonosporaceae</taxon>
        <taxon>Actinomadura</taxon>
    </lineage>
</organism>
<evidence type="ECO:0000256" key="5">
    <source>
        <dbReference type="ARBA" id="ARBA00023136"/>
    </source>
</evidence>
<dbReference type="Proteomes" id="UP000774570">
    <property type="component" value="Unassembled WGS sequence"/>
</dbReference>
<evidence type="ECO:0000256" key="2">
    <source>
        <dbReference type="ARBA" id="ARBA00022448"/>
    </source>
</evidence>
<protein>
    <submittedName>
        <fullName evidence="8">ABC transporter permease subunit</fullName>
    </submittedName>
</protein>
<dbReference type="InterPro" id="IPR035906">
    <property type="entry name" value="MetI-like_sf"/>
</dbReference>
<accession>A0ABS7FXK4</accession>
<dbReference type="PROSITE" id="PS50928">
    <property type="entry name" value="ABC_TM1"/>
    <property type="match status" value="1"/>
</dbReference>
<evidence type="ECO:0000313" key="8">
    <source>
        <dbReference type="EMBL" id="MBW8484404.1"/>
    </source>
</evidence>
<reference evidence="8 9" key="1">
    <citation type="submission" date="2021-07" db="EMBL/GenBank/DDBJ databases">
        <title>Actinomadura sp. PM05-2 isolated from lichen.</title>
        <authorList>
            <person name="Somphong A."/>
            <person name="Phongsopitanun W."/>
            <person name="Tanasupawat S."/>
            <person name="Peongsungnone V."/>
        </authorList>
    </citation>
    <scope>NUCLEOTIDE SEQUENCE [LARGE SCALE GENOMIC DNA]</scope>
    <source>
        <strain evidence="8 9">PM05-2</strain>
    </source>
</reference>
<proteinExistence type="inferred from homology"/>
<feature type="transmembrane region" description="Helical" evidence="6">
    <location>
        <begin position="35"/>
        <end position="55"/>
    </location>
</feature>
<dbReference type="InterPro" id="IPR051204">
    <property type="entry name" value="ABC_transp_perm/SBD"/>
</dbReference>
<feature type="domain" description="ABC transmembrane type-1" evidence="7">
    <location>
        <begin position="1"/>
        <end position="177"/>
    </location>
</feature>
<evidence type="ECO:0000256" key="1">
    <source>
        <dbReference type="ARBA" id="ARBA00004141"/>
    </source>
</evidence>
<dbReference type="InterPro" id="IPR000515">
    <property type="entry name" value="MetI-like"/>
</dbReference>
<feature type="transmembrane region" description="Helical" evidence="6">
    <location>
        <begin position="156"/>
        <end position="181"/>
    </location>
</feature>
<evidence type="ECO:0000256" key="3">
    <source>
        <dbReference type="ARBA" id="ARBA00022692"/>
    </source>
</evidence>